<dbReference type="RefSeq" id="WP_154763016.1">
    <property type="nucleotide sequence ID" value="NZ_WMBT01000001.1"/>
</dbReference>
<gene>
    <name evidence="3" type="ORF">GIY56_01360</name>
</gene>
<dbReference type="InterPro" id="IPR008462">
    <property type="entry name" value="CsbD"/>
</dbReference>
<proteinExistence type="inferred from homology"/>
<evidence type="ECO:0000256" key="1">
    <source>
        <dbReference type="ARBA" id="ARBA00009129"/>
    </source>
</evidence>
<dbReference type="PANTHER" id="PTHR34977">
    <property type="entry name" value="UPF0337 PROTEIN YJBJ"/>
    <property type="match status" value="1"/>
</dbReference>
<organism evidence="3 4">
    <name type="scientific">Paracoccus lichenicola</name>
    <dbReference type="NCBI Taxonomy" id="2665644"/>
    <lineage>
        <taxon>Bacteria</taxon>
        <taxon>Pseudomonadati</taxon>
        <taxon>Pseudomonadota</taxon>
        <taxon>Alphaproteobacteria</taxon>
        <taxon>Rhodobacterales</taxon>
        <taxon>Paracoccaceae</taxon>
        <taxon>Paracoccus</taxon>
    </lineage>
</organism>
<accession>A0A6L6HKI2</accession>
<keyword evidence="4" id="KW-1185">Reference proteome</keyword>
<dbReference type="InterPro" id="IPR050423">
    <property type="entry name" value="UPF0337_stress_rsp"/>
</dbReference>
<dbReference type="AlphaFoldDB" id="A0A6L6HKI2"/>
<dbReference type="SUPFAM" id="SSF69047">
    <property type="entry name" value="Hypothetical protein YjbJ"/>
    <property type="match status" value="1"/>
</dbReference>
<dbReference type="PIRSF" id="PIRSF039008">
    <property type="entry name" value="YjbJ"/>
    <property type="match status" value="1"/>
</dbReference>
<evidence type="ECO:0000313" key="4">
    <source>
        <dbReference type="Proteomes" id="UP000481417"/>
    </source>
</evidence>
<dbReference type="Gene3D" id="1.10.1470.10">
    <property type="entry name" value="YjbJ"/>
    <property type="match status" value="1"/>
</dbReference>
<dbReference type="Proteomes" id="UP000481417">
    <property type="component" value="Unassembled WGS sequence"/>
</dbReference>
<sequence>MNWDIIQGKWKQLQGSVKEKWGDLTDDELTQIDGDKDRLAGKLQEKYGWTKNDAERAIDDHFRDRTI</sequence>
<dbReference type="EMBL" id="WMBT01000001">
    <property type="protein sequence ID" value="MTD98931.1"/>
    <property type="molecule type" value="Genomic_DNA"/>
</dbReference>
<protein>
    <submittedName>
        <fullName evidence="3">CsbD family protein</fullName>
    </submittedName>
</protein>
<name>A0A6L6HKI2_9RHOB</name>
<evidence type="ECO:0000259" key="2">
    <source>
        <dbReference type="Pfam" id="PF05532"/>
    </source>
</evidence>
<dbReference type="InterPro" id="IPR036629">
    <property type="entry name" value="YjbJ_sf"/>
</dbReference>
<evidence type="ECO:0000313" key="3">
    <source>
        <dbReference type="EMBL" id="MTD98931.1"/>
    </source>
</evidence>
<reference evidence="3 4" key="1">
    <citation type="submission" date="2019-11" db="EMBL/GenBank/DDBJ databases">
        <authorList>
            <person name="Lang L."/>
        </authorList>
    </citation>
    <scope>NUCLEOTIDE SEQUENCE [LARGE SCALE GENOMIC DNA]</scope>
    <source>
        <strain evidence="3 4">YIM 132242</strain>
    </source>
</reference>
<feature type="domain" description="CsbD-like" evidence="2">
    <location>
        <begin position="4"/>
        <end position="56"/>
    </location>
</feature>
<dbReference type="Pfam" id="PF05532">
    <property type="entry name" value="CsbD"/>
    <property type="match status" value="1"/>
</dbReference>
<comment type="similarity">
    <text evidence="1">Belongs to the UPF0337 (CsbD) family.</text>
</comment>
<dbReference type="PANTHER" id="PTHR34977:SF1">
    <property type="entry name" value="UPF0337 PROTEIN YJBJ"/>
    <property type="match status" value="1"/>
</dbReference>
<comment type="caution">
    <text evidence="3">The sequence shown here is derived from an EMBL/GenBank/DDBJ whole genome shotgun (WGS) entry which is preliminary data.</text>
</comment>
<dbReference type="InterPro" id="IPR026042">
    <property type="entry name" value="YjbJ"/>
</dbReference>